<evidence type="ECO:0000256" key="3">
    <source>
        <dbReference type="ARBA" id="ARBA00023237"/>
    </source>
</evidence>
<dbReference type="GO" id="GO:0043165">
    <property type="term" value="P:Gram-negative-bacterium-type cell outer membrane assembly"/>
    <property type="evidence" value="ECO:0007669"/>
    <property type="project" value="UniProtKB-UniRule"/>
</dbReference>
<dbReference type="HAMAP" id="MF_00925">
    <property type="entry name" value="OM_assembly_BamE"/>
    <property type="match status" value="1"/>
</dbReference>
<dbReference type="AlphaFoldDB" id="A0A1E2VD00"/>
<evidence type="ECO:0000256" key="2">
    <source>
        <dbReference type="ARBA" id="ARBA00023136"/>
    </source>
</evidence>
<dbReference type="GO" id="GO:0030674">
    <property type="term" value="F:protein-macromolecule adaptor activity"/>
    <property type="evidence" value="ECO:0007669"/>
    <property type="project" value="TreeGrafter"/>
</dbReference>
<name>A0A1E2VD00_9GAMM</name>
<dbReference type="Proteomes" id="UP000094291">
    <property type="component" value="Unassembled WGS sequence"/>
</dbReference>
<dbReference type="RefSeq" id="WP_068999882.1">
    <property type="nucleotide sequence ID" value="NZ_MDTQ01000001.1"/>
</dbReference>
<keyword evidence="5" id="KW-1133">Transmembrane helix</keyword>
<dbReference type="Gene3D" id="3.30.1450.10">
    <property type="match status" value="1"/>
</dbReference>
<keyword evidence="8" id="KW-1185">Reference proteome</keyword>
<comment type="function">
    <text evidence="4">Part of the outer membrane protein assembly complex, which is involved in assembly and insertion of beta-barrel proteins into the outer membrane.</text>
</comment>
<dbReference type="EMBL" id="MDTQ01000001">
    <property type="protein sequence ID" value="ODC04898.1"/>
    <property type="molecule type" value="Genomic_DNA"/>
</dbReference>
<dbReference type="PANTHER" id="PTHR37482:SF1">
    <property type="entry name" value="OUTER MEMBRANE PROTEIN ASSEMBLY FACTOR BAME"/>
    <property type="match status" value="1"/>
</dbReference>
<evidence type="ECO:0000256" key="4">
    <source>
        <dbReference type="HAMAP-Rule" id="MF_00925"/>
    </source>
</evidence>
<comment type="subunit">
    <text evidence="4">Part of the Bam complex.</text>
</comment>
<keyword evidence="2 4" id="KW-0472">Membrane</keyword>
<organism evidence="7 8">
    <name type="scientific">Terasakiispira papahanaumokuakeensis</name>
    <dbReference type="NCBI Taxonomy" id="197479"/>
    <lineage>
        <taxon>Bacteria</taxon>
        <taxon>Pseudomonadati</taxon>
        <taxon>Pseudomonadota</taxon>
        <taxon>Gammaproteobacteria</taxon>
        <taxon>Oceanospirillales</taxon>
        <taxon>Terasakiispira</taxon>
    </lineage>
</organism>
<dbReference type="GO" id="GO:1990063">
    <property type="term" value="C:Bam protein complex"/>
    <property type="evidence" value="ECO:0007669"/>
    <property type="project" value="TreeGrafter"/>
</dbReference>
<dbReference type="InterPro" id="IPR007450">
    <property type="entry name" value="BamE_dom"/>
</dbReference>
<keyword evidence="5" id="KW-0812">Transmembrane</keyword>
<dbReference type="InterPro" id="IPR026592">
    <property type="entry name" value="BamE"/>
</dbReference>
<dbReference type="InterPro" id="IPR037873">
    <property type="entry name" value="BamE-like"/>
</dbReference>
<dbReference type="STRING" id="197479.BFW38_16545"/>
<evidence type="ECO:0000256" key="5">
    <source>
        <dbReference type="SAM" id="Phobius"/>
    </source>
</evidence>
<dbReference type="GO" id="GO:0051205">
    <property type="term" value="P:protein insertion into membrane"/>
    <property type="evidence" value="ECO:0007669"/>
    <property type="project" value="UniProtKB-UniRule"/>
</dbReference>
<keyword evidence="1 4" id="KW-0732">Signal</keyword>
<comment type="caution">
    <text evidence="7">The sequence shown here is derived from an EMBL/GenBank/DDBJ whole genome shotgun (WGS) entry which is preliminary data.</text>
</comment>
<dbReference type="PANTHER" id="PTHR37482">
    <property type="entry name" value="OUTER MEMBRANE PROTEIN ASSEMBLY FACTOR BAME"/>
    <property type="match status" value="1"/>
</dbReference>
<feature type="domain" description="Outer membrane protein assembly factor BamE" evidence="6">
    <location>
        <begin position="56"/>
        <end position="124"/>
    </location>
</feature>
<comment type="similarity">
    <text evidence="4">Belongs to the BamE family.</text>
</comment>
<comment type="subcellular location">
    <subcellularLocation>
        <location evidence="4">Cell outer membrane</location>
    </subcellularLocation>
</comment>
<accession>A0A1E2VD00</accession>
<reference evidence="7 8" key="1">
    <citation type="submission" date="2016-08" db="EMBL/GenBank/DDBJ databases">
        <authorList>
            <person name="Seilhamer J.J."/>
        </authorList>
    </citation>
    <scope>NUCLEOTIDE SEQUENCE [LARGE SCALE GENOMIC DNA]</scope>
    <source>
        <strain evidence="7 8">PH27A</strain>
    </source>
</reference>
<sequence>MASDSAYCHVLFRELNTSETYMRLQRLTKLLTFVLISVWLSGCSWFEVYQPKVQQGNILEEETVNQLHTGMTREQVIYLIGTPLLPDPLATDRWDYVYQVRQGHRLLERHGISLWFNGNTLTRIQHLENDQPSQKAQSDQNTAS</sequence>
<gene>
    <name evidence="4" type="primary">bamE</name>
    <name evidence="7" type="ORF">BFW38_16545</name>
</gene>
<protein>
    <recommendedName>
        <fullName evidence="4">Outer membrane protein assembly factor BamE</fullName>
    </recommendedName>
</protein>
<evidence type="ECO:0000313" key="7">
    <source>
        <dbReference type="EMBL" id="ODC04898.1"/>
    </source>
</evidence>
<evidence type="ECO:0000256" key="1">
    <source>
        <dbReference type="ARBA" id="ARBA00022729"/>
    </source>
</evidence>
<evidence type="ECO:0000313" key="8">
    <source>
        <dbReference type="Proteomes" id="UP000094291"/>
    </source>
</evidence>
<keyword evidence="3 4" id="KW-0998">Cell outer membrane</keyword>
<feature type="transmembrane region" description="Helical" evidence="5">
    <location>
        <begin position="30"/>
        <end position="49"/>
    </location>
</feature>
<evidence type="ECO:0000259" key="6">
    <source>
        <dbReference type="Pfam" id="PF04355"/>
    </source>
</evidence>
<proteinExistence type="inferred from homology"/>
<dbReference type="Pfam" id="PF04355">
    <property type="entry name" value="BamE"/>
    <property type="match status" value="1"/>
</dbReference>